<dbReference type="InterPro" id="IPR010930">
    <property type="entry name" value="Flg_bb/hook_C_dom"/>
</dbReference>
<proteinExistence type="inferred from homology"/>
<organism evidence="3 4">
    <name type="scientific">Mobilicoccus caccae</name>
    <dbReference type="NCBI Taxonomy" id="1859295"/>
    <lineage>
        <taxon>Bacteria</taxon>
        <taxon>Bacillati</taxon>
        <taxon>Actinomycetota</taxon>
        <taxon>Actinomycetes</taxon>
        <taxon>Micrococcales</taxon>
        <taxon>Dermatophilaceae</taxon>
        <taxon>Mobilicoccus</taxon>
    </lineage>
</organism>
<accession>A0ABQ6IK35</accession>
<evidence type="ECO:0000313" key="3">
    <source>
        <dbReference type="EMBL" id="GMA38260.1"/>
    </source>
</evidence>
<comment type="caution">
    <text evidence="3">The sequence shown here is derived from an EMBL/GenBank/DDBJ whole genome shotgun (WGS) entry which is preliminary data.</text>
</comment>
<gene>
    <name evidence="3" type="ORF">GCM10025883_03050</name>
</gene>
<evidence type="ECO:0000259" key="2">
    <source>
        <dbReference type="Pfam" id="PF06429"/>
    </source>
</evidence>
<keyword evidence="4" id="KW-1185">Reference proteome</keyword>
<name>A0ABQ6IK35_9MICO</name>
<dbReference type="Proteomes" id="UP001157126">
    <property type="component" value="Unassembled WGS sequence"/>
</dbReference>
<dbReference type="RefSeq" id="WP_284302347.1">
    <property type="nucleotide sequence ID" value="NZ_BSUO01000001.1"/>
</dbReference>
<evidence type="ECO:0000256" key="1">
    <source>
        <dbReference type="ARBA" id="ARBA00009677"/>
    </source>
</evidence>
<evidence type="ECO:0000313" key="4">
    <source>
        <dbReference type="Proteomes" id="UP001157126"/>
    </source>
</evidence>
<sequence length="132" mass="14393">MSMFDAMNISNSGLTTNRKWLDAISDNITNMNNVSRTDEAAFQARYVVARAADYGKPAGAYVAGNMWGNPEGRVVDMPDHPLADARGQVRVPDINLSDQMAQLMQAQRAYQANLAVVERTKAAYEAAIGIGR</sequence>
<reference evidence="4" key="1">
    <citation type="journal article" date="2019" name="Int. J. Syst. Evol. Microbiol.">
        <title>The Global Catalogue of Microorganisms (GCM) 10K type strain sequencing project: providing services to taxonomists for standard genome sequencing and annotation.</title>
        <authorList>
            <consortium name="The Broad Institute Genomics Platform"/>
            <consortium name="The Broad Institute Genome Sequencing Center for Infectious Disease"/>
            <person name="Wu L."/>
            <person name="Ma J."/>
        </authorList>
    </citation>
    <scope>NUCLEOTIDE SEQUENCE [LARGE SCALE GENOMIC DNA]</scope>
    <source>
        <strain evidence="4">NBRC 113072</strain>
    </source>
</reference>
<protein>
    <submittedName>
        <fullName evidence="3">Flagellar basal-body rod protein FlgC</fullName>
    </submittedName>
</protein>
<keyword evidence="3" id="KW-0966">Cell projection</keyword>
<dbReference type="Pfam" id="PF06429">
    <property type="entry name" value="Flg_bbr_C"/>
    <property type="match status" value="1"/>
</dbReference>
<dbReference type="EMBL" id="BSUO01000001">
    <property type="protein sequence ID" value="GMA38260.1"/>
    <property type="molecule type" value="Genomic_DNA"/>
</dbReference>
<feature type="domain" description="Flagellar basal-body/hook protein C-terminal" evidence="2">
    <location>
        <begin position="91"/>
        <end position="123"/>
    </location>
</feature>
<comment type="similarity">
    <text evidence="1">Belongs to the flagella basal body rod proteins family.</text>
</comment>
<keyword evidence="3" id="KW-0282">Flagellum</keyword>
<keyword evidence="3" id="KW-0969">Cilium</keyword>